<dbReference type="PANTHER" id="PTHR27002:SF679">
    <property type="entry name" value="CYSTEINE-RICH RECEPTOR-LIKE PROTEIN KINASE 10 ISOFORM X1"/>
    <property type="match status" value="1"/>
</dbReference>
<evidence type="ECO:0000256" key="6">
    <source>
        <dbReference type="ARBA" id="ARBA00022737"/>
    </source>
</evidence>
<dbReference type="SUPFAM" id="SSF56112">
    <property type="entry name" value="Protein kinase-like (PK-like)"/>
    <property type="match status" value="1"/>
</dbReference>
<dbReference type="PROSITE" id="PS00108">
    <property type="entry name" value="PROTEIN_KINASE_ST"/>
    <property type="match status" value="1"/>
</dbReference>
<dbReference type="CDD" id="cd23509">
    <property type="entry name" value="Gnk2-like"/>
    <property type="match status" value="2"/>
</dbReference>
<feature type="transmembrane region" description="Helical" evidence="14">
    <location>
        <begin position="12"/>
        <end position="29"/>
    </location>
</feature>
<keyword evidence="10 14" id="KW-1133">Transmembrane helix</keyword>
<keyword evidence="5" id="KW-0732">Signal</keyword>
<evidence type="ECO:0000256" key="13">
    <source>
        <dbReference type="ARBA" id="ARBA00023180"/>
    </source>
</evidence>
<feature type="domain" description="Gnk2-homologous" evidence="16">
    <location>
        <begin position="143"/>
        <end position="249"/>
    </location>
</feature>
<dbReference type="PROSITE" id="PS50011">
    <property type="entry name" value="PROTEIN_KINASE_DOM"/>
    <property type="match status" value="1"/>
</dbReference>
<evidence type="ECO:0000256" key="11">
    <source>
        <dbReference type="ARBA" id="ARBA00023136"/>
    </source>
</evidence>
<keyword evidence="6" id="KW-0677">Repeat</keyword>
<evidence type="ECO:0000256" key="7">
    <source>
        <dbReference type="ARBA" id="ARBA00022741"/>
    </source>
</evidence>
<dbReference type="InterPro" id="IPR038408">
    <property type="entry name" value="GNK2_sf"/>
</dbReference>
<dbReference type="CDD" id="cd14066">
    <property type="entry name" value="STKc_IRAK"/>
    <property type="match status" value="1"/>
</dbReference>
<evidence type="ECO:0000259" key="15">
    <source>
        <dbReference type="PROSITE" id="PS50011"/>
    </source>
</evidence>
<evidence type="ECO:0000313" key="18">
    <source>
        <dbReference type="Proteomes" id="UP000237000"/>
    </source>
</evidence>
<evidence type="ECO:0000256" key="8">
    <source>
        <dbReference type="ARBA" id="ARBA00022777"/>
    </source>
</evidence>
<dbReference type="InterPro" id="IPR002902">
    <property type="entry name" value="GNK2"/>
</dbReference>
<feature type="domain" description="Protein kinase" evidence="15">
    <location>
        <begin position="347"/>
        <end position="625"/>
    </location>
</feature>
<keyword evidence="11 14" id="KW-0472">Membrane</keyword>
<evidence type="ECO:0000256" key="12">
    <source>
        <dbReference type="ARBA" id="ARBA00023170"/>
    </source>
</evidence>
<dbReference type="GO" id="GO:0005886">
    <property type="term" value="C:plasma membrane"/>
    <property type="evidence" value="ECO:0007669"/>
    <property type="project" value="TreeGrafter"/>
</dbReference>
<dbReference type="SMART" id="SM00220">
    <property type="entry name" value="S_TKc"/>
    <property type="match status" value="1"/>
</dbReference>
<evidence type="ECO:0000256" key="4">
    <source>
        <dbReference type="ARBA" id="ARBA00022692"/>
    </source>
</evidence>
<dbReference type="InParanoid" id="A0A2P5EIF4"/>
<gene>
    <name evidence="17" type="primary">TorCRK8</name>
    <name evidence="17" type="ORF">TorRG33x02_188540</name>
</gene>
<keyword evidence="18" id="KW-1185">Reference proteome</keyword>
<dbReference type="OrthoDB" id="1923309at2759"/>
<evidence type="ECO:0000259" key="16">
    <source>
        <dbReference type="PROSITE" id="PS51473"/>
    </source>
</evidence>
<dbReference type="STRING" id="63057.A0A2P5EIF4"/>
<keyword evidence="4 14" id="KW-0812">Transmembrane</keyword>
<dbReference type="Gene3D" id="1.10.510.10">
    <property type="entry name" value="Transferase(Phosphotransferase) domain 1"/>
    <property type="match status" value="1"/>
</dbReference>
<sequence length="662" mass="74565">MARIQCVLKPNLPLILLYFLHITIFWDLTRSFPDSPPYQLCLNTTSYADNSSFQMNLNNLLQILPSSAASSKFNTTSIGNDTDQVYGLYMCFNYVSDETCRYCITSASQAINTLCLYSKEAVIWEEYCQLRYSNDNFFGNLNVSDNLPLANVQSIDDPGSFSSVVNETLRNLTNSAAYNLSAKFYATGEAPYEDKTIYSLVQCTGDLSSDECDECLKRAIEDVLHKFNYSIGARLYSRSCFLRYELYPFYRNGSDPLPSPPDNGNQEDMGRKIWTITILTVGAACLVIVLFGSGAYYLAYNKRKKRRNDKTPEQTMMRKRRFRRSDPRAQEYPHIDLASLNAATNYFSDANKLGQGGFGPVYKGLLKDGREVAVKRLSIGSEQGSEEFTNEVLLIMKLQHTNLVRLLGFCVDGEEKLLVYEYMPNNSLDVALFDQRMRAKLNWSTRLKIIDGIARGILYLHEDSRLRIIHRDLKASNILLDFDMNPKISDFGMARIFAGSEGEANTATIVGTYGYMAPEYAMEGLYSVKSDVYSFGVLLIEIITGKRNAGFHQTNCASSLVAYAWLLWNEEQVAELMDPLAADSCDTDEFLRYLHIGLLCVQEDAYDRPSMSSVVVMLKSESTTLCQPKRAAFSTGRFAGRCESVVDSSSVNEVTVSDVMPR</sequence>
<dbReference type="Gene3D" id="3.30.200.20">
    <property type="entry name" value="Phosphorylase Kinase, domain 1"/>
    <property type="match status" value="1"/>
</dbReference>
<evidence type="ECO:0000256" key="3">
    <source>
        <dbReference type="ARBA" id="ARBA00022679"/>
    </source>
</evidence>
<keyword evidence="12 17" id="KW-0675">Receptor</keyword>
<evidence type="ECO:0000256" key="2">
    <source>
        <dbReference type="ARBA" id="ARBA00022527"/>
    </source>
</evidence>
<accession>A0A2P5EIF4</accession>
<evidence type="ECO:0000256" key="5">
    <source>
        <dbReference type="ARBA" id="ARBA00022729"/>
    </source>
</evidence>
<keyword evidence="3" id="KW-0808">Transferase</keyword>
<dbReference type="FunFam" id="3.30.200.20:FF:001231">
    <property type="entry name" value="Cysteine-rich receptor-like protein kinase 10"/>
    <property type="match status" value="1"/>
</dbReference>
<keyword evidence="7" id="KW-0547">Nucleotide-binding</keyword>
<keyword evidence="13" id="KW-0325">Glycoprotein</keyword>
<name>A0A2P5EIF4_TREOI</name>
<organism evidence="17 18">
    <name type="scientific">Trema orientale</name>
    <name type="common">Charcoal tree</name>
    <name type="synonym">Celtis orientalis</name>
    <dbReference type="NCBI Taxonomy" id="63057"/>
    <lineage>
        <taxon>Eukaryota</taxon>
        <taxon>Viridiplantae</taxon>
        <taxon>Streptophyta</taxon>
        <taxon>Embryophyta</taxon>
        <taxon>Tracheophyta</taxon>
        <taxon>Spermatophyta</taxon>
        <taxon>Magnoliopsida</taxon>
        <taxon>eudicotyledons</taxon>
        <taxon>Gunneridae</taxon>
        <taxon>Pentapetalae</taxon>
        <taxon>rosids</taxon>
        <taxon>fabids</taxon>
        <taxon>Rosales</taxon>
        <taxon>Cannabaceae</taxon>
        <taxon>Trema</taxon>
    </lineage>
</organism>
<feature type="domain" description="Gnk2-homologous" evidence="16">
    <location>
        <begin position="35"/>
        <end position="137"/>
    </location>
</feature>
<dbReference type="PANTHER" id="PTHR27002">
    <property type="entry name" value="RECEPTOR-LIKE SERINE/THREONINE-PROTEIN KINASE SD1-8"/>
    <property type="match status" value="1"/>
</dbReference>
<evidence type="ECO:0000256" key="14">
    <source>
        <dbReference type="SAM" id="Phobius"/>
    </source>
</evidence>
<comment type="caution">
    <text evidence="17">The sequence shown here is derived from an EMBL/GenBank/DDBJ whole genome shotgun (WGS) entry which is preliminary data.</text>
</comment>
<proteinExistence type="predicted"/>
<dbReference type="FunFam" id="1.10.510.10:FF:000467">
    <property type="entry name" value="Liguleless narrow1"/>
    <property type="match status" value="1"/>
</dbReference>
<dbReference type="InterPro" id="IPR001245">
    <property type="entry name" value="Ser-Thr/Tyr_kinase_cat_dom"/>
</dbReference>
<dbReference type="PROSITE" id="PS51473">
    <property type="entry name" value="GNK2"/>
    <property type="match status" value="2"/>
</dbReference>
<dbReference type="Pfam" id="PF01657">
    <property type="entry name" value="Stress-antifung"/>
    <property type="match status" value="2"/>
</dbReference>
<dbReference type="InterPro" id="IPR008271">
    <property type="entry name" value="Ser/Thr_kinase_AS"/>
</dbReference>
<dbReference type="EMBL" id="JXTC01000149">
    <property type="protein sequence ID" value="PON85327.1"/>
    <property type="molecule type" value="Genomic_DNA"/>
</dbReference>
<dbReference type="GO" id="GO:0005524">
    <property type="term" value="F:ATP binding"/>
    <property type="evidence" value="ECO:0007669"/>
    <property type="project" value="UniProtKB-KW"/>
</dbReference>
<dbReference type="Proteomes" id="UP000237000">
    <property type="component" value="Unassembled WGS sequence"/>
</dbReference>
<protein>
    <submittedName>
        <fullName evidence="17">Cysteine rich receptor like kinase</fullName>
    </submittedName>
</protein>
<dbReference type="Gene3D" id="3.30.430.20">
    <property type="entry name" value="Gnk2 domain, C-X8-C-X2-C motif"/>
    <property type="match status" value="2"/>
</dbReference>
<feature type="transmembrane region" description="Helical" evidence="14">
    <location>
        <begin position="273"/>
        <end position="300"/>
    </location>
</feature>
<reference evidence="18" key="1">
    <citation type="submission" date="2016-06" db="EMBL/GenBank/DDBJ databases">
        <title>Parallel loss of symbiosis genes in relatives of nitrogen-fixing non-legume Parasponia.</title>
        <authorList>
            <person name="Van Velzen R."/>
            <person name="Holmer R."/>
            <person name="Bu F."/>
            <person name="Rutten L."/>
            <person name="Van Zeijl A."/>
            <person name="Liu W."/>
            <person name="Santuari L."/>
            <person name="Cao Q."/>
            <person name="Sharma T."/>
            <person name="Shen D."/>
            <person name="Roswanjaya Y."/>
            <person name="Wardhani T."/>
            <person name="Kalhor M.S."/>
            <person name="Jansen J."/>
            <person name="Van den Hoogen J."/>
            <person name="Gungor B."/>
            <person name="Hartog M."/>
            <person name="Hontelez J."/>
            <person name="Verver J."/>
            <person name="Yang W.-C."/>
            <person name="Schijlen E."/>
            <person name="Repin R."/>
            <person name="Schilthuizen M."/>
            <person name="Schranz E."/>
            <person name="Heidstra R."/>
            <person name="Miyata K."/>
            <person name="Fedorova E."/>
            <person name="Kohlen W."/>
            <person name="Bisseling T."/>
            <person name="Smit S."/>
            <person name="Geurts R."/>
        </authorList>
    </citation>
    <scope>NUCLEOTIDE SEQUENCE [LARGE SCALE GENOMIC DNA]</scope>
    <source>
        <strain evidence="18">cv. RG33-2</strain>
    </source>
</reference>
<dbReference type="InterPro" id="IPR011009">
    <property type="entry name" value="Kinase-like_dom_sf"/>
</dbReference>
<keyword evidence="9" id="KW-0067">ATP-binding</keyword>
<evidence type="ECO:0000256" key="10">
    <source>
        <dbReference type="ARBA" id="ARBA00022989"/>
    </source>
</evidence>
<dbReference type="FunFam" id="3.30.430.20:FF:000002">
    <property type="entry name" value="Cysteine-rich receptor-like protein kinase 10"/>
    <property type="match status" value="1"/>
</dbReference>
<dbReference type="InterPro" id="IPR000719">
    <property type="entry name" value="Prot_kinase_dom"/>
</dbReference>
<evidence type="ECO:0000313" key="17">
    <source>
        <dbReference type="EMBL" id="PON85327.1"/>
    </source>
</evidence>
<keyword evidence="8 17" id="KW-0418">Kinase</keyword>
<comment type="subcellular location">
    <subcellularLocation>
        <location evidence="1">Membrane</location>
        <topology evidence="1">Single-pass membrane protein</topology>
    </subcellularLocation>
</comment>
<evidence type="ECO:0000256" key="9">
    <source>
        <dbReference type="ARBA" id="ARBA00022840"/>
    </source>
</evidence>
<dbReference type="AlphaFoldDB" id="A0A2P5EIF4"/>
<evidence type="ECO:0000256" key="1">
    <source>
        <dbReference type="ARBA" id="ARBA00004167"/>
    </source>
</evidence>
<keyword evidence="2" id="KW-0723">Serine/threonine-protein kinase</keyword>
<dbReference type="GO" id="GO:0004674">
    <property type="term" value="F:protein serine/threonine kinase activity"/>
    <property type="evidence" value="ECO:0007669"/>
    <property type="project" value="UniProtKB-KW"/>
</dbReference>
<dbReference type="Pfam" id="PF07714">
    <property type="entry name" value="PK_Tyr_Ser-Thr"/>
    <property type="match status" value="1"/>
</dbReference>